<keyword evidence="1" id="KW-0732">Signal</keyword>
<sequence>MRFTDVFVAALVLILPSAVLSNEYYRQRDQSLGNYNGYDGGYYDNGWNNGISDPHYVRKDNGNGYQNQQYDRYGNLIYQENRLWRPNNQGPQWGGGFPLPYQESPKRNELYYDNLGSRKHDRSLLENLNNYPVKKN</sequence>
<organism evidence="2 3">
    <name type="scientific">Pyrocoelia pectoralis</name>
    <dbReference type="NCBI Taxonomy" id="417401"/>
    <lineage>
        <taxon>Eukaryota</taxon>
        <taxon>Metazoa</taxon>
        <taxon>Ecdysozoa</taxon>
        <taxon>Arthropoda</taxon>
        <taxon>Hexapoda</taxon>
        <taxon>Insecta</taxon>
        <taxon>Pterygota</taxon>
        <taxon>Neoptera</taxon>
        <taxon>Endopterygota</taxon>
        <taxon>Coleoptera</taxon>
        <taxon>Polyphaga</taxon>
        <taxon>Elateriformia</taxon>
        <taxon>Elateroidea</taxon>
        <taxon>Lampyridae</taxon>
        <taxon>Lampyrinae</taxon>
        <taxon>Pyrocoelia</taxon>
    </lineage>
</organism>
<name>A0AAN7ZLQ0_9COLE</name>
<dbReference type="AlphaFoldDB" id="A0AAN7ZLQ0"/>
<reference evidence="2 3" key="1">
    <citation type="journal article" date="2024" name="Insects">
        <title>An Improved Chromosome-Level Genome Assembly of the Firefly Pyrocoelia pectoralis.</title>
        <authorList>
            <person name="Fu X."/>
            <person name="Meyer-Rochow V.B."/>
            <person name="Ballantyne L."/>
            <person name="Zhu X."/>
        </authorList>
    </citation>
    <scope>NUCLEOTIDE SEQUENCE [LARGE SCALE GENOMIC DNA]</scope>
    <source>
        <strain evidence="2">XCY_ONT2</strain>
    </source>
</reference>
<accession>A0AAN7ZLQ0</accession>
<dbReference type="EMBL" id="JAVRBK010000005">
    <property type="protein sequence ID" value="KAK5643883.1"/>
    <property type="molecule type" value="Genomic_DNA"/>
</dbReference>
<evidence type="ECO:0000313" key="2">
    <source>
        <dbReference type="EMBL" id="KAK5643883.1"/>
    </source>
</evidence>
<gene>
    <name evidence="2" type="ORF">RI129_007728</name>
</gene>
<keyword evidence="3" id="KW-1185">Reference proteome</keyword>
<protein>
    <submittedName>
        <fullName evidence="2">Uncharacterized protein</fullName>
    </submittedName>
</protein>
<evidence type="ECO:0000256" key="1">
    <source>
        <dbReference type="SAM" id="SignalP"/>
    </source>
</evidence>
<proteinExistence type="predicted"/>
<comment type="caution">
    <text evidence="2">The sequence shown here is derived from an EMBL/GenBank/DDBJ whole genome shotgun (WGS) entry which is preliminary data.</text>
</comment>
<dbReference type="Proteomes" id="UP001329430">
    <property type="component" value="Chromosome 5"/>
</dbReference>
<feature type="signal peptide" evidence="1">
    <location>
        <begin position="1"/>
        <end position="21"/>
    </location>
</feature>
<feature type="chain" id="PRO_5042957230" evidence="1">
    <location>
        <begin position="22"/>
        <end position="136"/>
    </location>
</feature>
<evidence type="ECO:0000313" key="3">
    <source>
        <dbReference type="Proteomes" id="UP001329430"/>
    </source>
</evidence>